<feature type="binding site" evidence="7">
    <location>
        <position position="41"/>
    </location>
    <ligand>
        <name>L-glutamate</name>
        <dbReference type="ChEBI" id="CHEBI:29985"/>
    </ligand>
</feature>
<feature type="binding site" evidence="7">
    <location>
        <position position="107"/>
    </location>
    <ligand>
        <name>Zn(2+)</name>
        <dbReference type="ChEBI" id="CHEBI:29105"/>
    </ligand>
</feature>
<dbReference type="EC" id="6.1.1.-" evidence="7"/>
<evidence type="ECO:0000256" key="5">
    <source>
        <dbReference type="ARBA" id="ARBA00022840"/>
    </source>
</evidence>
<accession>A0ABS2Q0Z0</accession>
<keyword evidence="6 7" id="KW-0030">Aminoacyl-tRNA synthetase</keyword>
<keyword evidence="3 7" id="KW-0547">Nucleotide-binding</keyword>
<feature type="binding site" evidence="7">
    <location>
        <begin position="5"/>
        <end position="9"/>
    </location>
    <ligand>
        <name>L-glutamate</name>
        <dbReference type="ChEBI" id="CHEBI:29985"/>
    </ligand>
</feature>
<comment type="cofactor">
    <cofactor evidence="7">
        <name>Zn(2+)</name>
        <dbReference type="ChEBI" id="CHEBI:29105"/>
    </cofactor>
    <text evidence="7">Binds 1 zinc ion per subunit.</text>
</comment>
<dbReference type="EMBL" id="JAFBER010000010">
    <property type="protein sequence ID" value="MBM7645625.1"/>
    <property type="molecule type" value="Genomic_DNA"/>
</dbReference>
<feature type="binding site" evidence="7">
    <location>
        <position position="251"/>
    </location>
    <ligand>
        <name>ATP</name>
        <dbReference type="ChEBI" id="CHEBI:30616"/>
    </ligand>
</feature>
<dbReference type="Pfam" id="PF00749">
    <property type="entry name" value="tRNA-synt_1c"/>
    <property type="match status" value="1"/>
</dbReference>
<gene>
    <name evidence="7" type="primary">gluQ</name>
    <name evidence="10" type="ORF">JOD45_001843</name>
</gene>
<dbReference type="HAMAP" id="MF_01428">
    <property type="entry name" value="Glu_Q_tRNA_synth"/>
    <property type="match status" value="1"/>
</dbReference>
<dbReference type="NCBIfam" id="NF004314">
    <property type="entry name" value="PRK05710.1-3"/>
    <property type="match status" value="1"/>
</dbReference>
<comment type="function">
    <text evidence="7">Catalyzes the tRNA-independent activation of glutamate in presence of ATP and the subsequent transfer of glutamate onto a tRNA(Asp). Glutamate is transferred on the 2-amino-5-(4,5-dihydroxy-2-cyclopenten-1-yl) moiety of the queuosine in the wobble position of the QUC anticodon.</text>
</comment>
<comment type="similarity">
    <text evidence="7">Belongs to the class-I aminoacyl-tRNA synthetase family. GluQ subfamily.</text>
</comment>
<evidence type="ECO:0000256" key="4">
    <source>
        <dbReference type="ARBA" id="ARBA00022833"/>
    </source>
</evidence>
<dbReference type="InterPro" id="IPR020058">
    <property type="entry name" value="Glu/Gln-tRNA-synth_Ib_cat-dom"/>
</dbReference>
<evidence type="ECO:0000256" key="6">
    <source>
        <dbReference type="ARBA" id="ARBA00023146"/>
    </source>
</evidence>
<feature type="binding site" evidence="7">
    <location>
        <position position="105"/>
    </location>
    <ligand>
        <name>Zn(2+)</name>
        <dbReference type="ChEBI" id="CHEBI:29105"/>
    </ligand>
</feature>
<dbReference type="NCBIfam" id="NF004315">
    <property type="entry name" value="PRK05710.1-4"/>
    <property type="match status" value="1"/>
</dbReference>
<name>A0ABS2Q0Z0_9BACL</name>
<evidence type="ECO:0000256" key="2">
    <source>
        <dbReference type="ARBA" id="ARBA00022723"/>
    </source>
</evidence>
<keyword evidence="4 7" id="KW-0862">Zinc</keyword>
<evidence type="ECO:0000313" key="11">
    <source>
        <dbReference type="Proteomes" id="UP000808914"/>
    </source>
</evidence>
<dbReference type="PRINTS" id="PR00987">
    <property type="entry name" value="TRNASYNTHGLU"/>
</dbReference>
<reference evidence="10 11" key="1">
    <citation type="submission" date="2021-01" db="EMBL/GenBank/DDBJ databases">
        <title>Genomic Encyclopedia of Type Strains, Phase IV (KMG-IV): sequencing the most valuable type-strain genomes for metagenomic binning, comparative biology and taxonomic classification.</title>
        <authorList>
            <person name="Goeker M."/>
        </authorList>
    </citation>
    <scope>NUCLEOTIDE SEQUENCE [LARGE SCALE GENOMIC DNA]</scope>
    <source>
        <strain evidence="10 11">DSM 28236</strain>
    </source>
</reference>
<evidence type="ECO:0000256" key="1">
    <source>
        <dbReference type="ARBA" id="ARBA00022598"/>
    </source>
</evidence>
<organism evidence="10 11">
    <name type="scientific">Scopulibacillus daqui</name>
    <dbReference type="NCBI Taxonomy" id="1469162"/>
    <lineage>
        <taxon>Bacteria</taxon>
        <taxon>Bacillati</taxon>
        <taxon>Bacillota</taxon>
        <taxon>Bacilli</taxon>
        <taxon>Bacillales</taxon>
        <taxon>Sporolactobacillaceae</taxon>
        <taxon>Scopulibacillus</taxon>
    </lineage>
</organism>
<keyword evidence="2 7" id="KW-0479">Metal-binding</keyword>
<proteinExistence type="inferred from homology"/>
<keyword evidence="8" id="KW-0648">Protein biosynthesis</keyword>
<feature type="binding site" evidence="7">
    <location>
        <position position="210"/>
    </location>
    <ligand>
        <name>L-glutamate</name>
        <dbReference type="ChEBI" id="CHEBI:29985"/>
    </ligand>
</feature>
<comment type="caution">
    <text evidence="10">The sequence shown here is derived from an EMBL/GenBank/DDBJ whole genome shotgun (WGS) entry which is preliminary data.</text>
</comment>
<keyword evidence="5 7" id="KW-0067">ATP-binding</keyword>
<feature type="binding site" evidence="7">
    <location>
        <position position="133"/>
    </location>
    <ligand>
        <name>Zn(2+)</name>
        <dbReference type="ChEBI" id="CHEBI:29105"/>
    </ligand>
</feature>
<feature type="short sequence motif" description="'HIGH' region" evidence="7">
    <location>
        <begin position="8"/>
        <end position="18"/>
    </location>
</feature>
<feature type="domain" description="Glutamyl/glutaminyl-tRNA synthetase class Ib catalytic" evidence="9">
    <location>
        <begin position="2"/>
        <end position="298"/>
    </location>
</feature>
<dbReference type="InterPro" id="IPR049940">
    <property type="entry name" value="GluQ/Sye"/>
</dbReference>
<keyword evidence="1 7" id="KW-0436">Ligase</keyword>
<dbReference type="GO" id="GO:0004818">
    <property type="term" value="F:glutamate-tRNA ligase activity"/>
    <property type="evidence" value="ECO:0007669"/>
    <property type="project" value="UniProtKB-EC"/>
</dbReference>
<evidence type="ECO:0000259" key="9">
    <source>
        <dbReference type="Pfam" id="PF00749"/>
    </source>
</evidence>
<dbReference type="InterPro" id="IPR000924">
    <property type="entry name" value="Glu/Gln-tRNA-synth"/>
</dbReference>
<feature type="binding site" evidence="7">
    <location>
        <position position="129"/>
    </location>
    <ligand>
        <name>Zn(2+)</name>
        <dbReference type="ChEBI" id="CHEBI:29105"/>
    </ligand>
</feature>
<dbReference type="RefSeq" id="WP_205003591.1">
    <property type="nucleotide sequence ID" value="NZ_JAFBER010000010.1"/>
</dbReference>
<feature type="short sequence motif" description="'KMSKS' region" evidence="7">
    <location>
        <begin position="248"/>
        <end position="252"/>
    </location>
</feature>
<dbReference type="PANTHER" id="PTHR43311">
    <property type="entry name" value="GLUTAMATE--TRNA LIGASE"/>
    <property type="match status" value="1"/>
</dbReference>
<evidence type="ECO:0000313" key="10">
    <source>
        <dbReference type="EMBL" id="MBM7645625.1"/>
    </source>
</evidence>
<sequence length="321" mass="35961">MIRGRFAPTPSGECHIGNARTALLAWLQVRQAGGEFVLRLEDIDRARCKPVYAKQMINDLLWLGIDWDEGPGASGPYAPYEQSERTHKYQRAFDQLNEEGWLYPCYCRRKDLKALANAPHGLLSEGPAYPGICRHLTPEERKIKAKEKQPSYRFALPDKPVHFNDGIMGEQFYPAGSGGDFVVRRADGFMSYQLAVVVDDAGMRMTDVFRGADLLDSTPRQILLYQALSLPVPRFIHVPLLYGPDGRRLSKRHGTAITIHNIRSAGVQPEKVVGILAYISGLIDRPEAVKAKELVSEFNLIKIPKQPVVLSMPMLRSLSHA</sequence>
<dbReference type="SUPFAM" id="SSF52374">
    <property type="entry name" value="Nucleotidylyl transferase"/>
    <property type="match status" value="1"/>
</dbReference>
<dbReference type="Proteomes" id="UP000808914">
    <property type="component" value="Unassembled WGS sequence"/>
</dbReference>
<keyword evidence="11" id="KW-1185">Reference proteome</keyword>
<evidence type="ECO:0000256" key="3">
    <source>
        <dbReference type="ARBA" id="ARBA00022741"/>
    </source>
</evidence>
<dbReference type="PANTHER" id="PTHR43311:SF1">
    <property type="entry name" value="GLUTAMYL-Q TRNA(ASP) SYNTHETASE"/>
    <property type="match status" value="1"/>
</dbReference>
<dbReference type="InterPro" id="IPR022380">
    <property type="entry name" value="Glu-Q_tRNA(Asp)_Synthase"/>
</dbReference>
<dbReference type="InterPro" id="IPR014729">
    <property type="entry name" value="Rossmann-like_a/b/a_fold"/>
</dbReference>
<evidence type="ECO:0000256" key="8">
    <source>
        <dbReference type="RuleBase" id="RU363037"/>
    </source>
</evidence>
<dbReference type="Gene3D" id="3.40.50.620">
    <property type="entry name" value="HUPs"/>
    <property type="match status" value="1"/>
</dbReference>
<evidence type="ECO:0000256" key="7">
    <source>
        <dbReference type="HAMAP-Rule" id="MF_01428"/>
    </source>
</evidence>
<protein>
    <recommendedName>
        <fullName evidence="7">Glutamyl-Q tRNA(Asp) synthetase</fullName>
        <shortName evidence="7">Glu-Q-RSs</shortName>
        <ecNumber evidence="7">6.1.1.-</ecNumber>
    </recommendedName>
</protein>
<dbReference type="NCBIfam" id="TIGR03838">
    <property type="entry name" value="queuosine_YadB"/>
    <property type="match status" value="1"/>
</dbReference>
<feature type="binding site" evidence="7">
    <location>
        <position position="192"/>
    </location>
    <ligand>
        <name>L-glutamate</name>
        <dbReference type="ChEBI" id="CHEBI:29985"/>
    </ligand>
</feature>